<keyword evidence="2" id="KW-1185">Reference proteome</keyword>
<dbReference type="Pfam" id="PF10915">
    <property type="entry name" value="DUF2709"/>
    <property type="match status" value="1"/>
</dbReference>
<protein>
    <submittedName>
        <fullName evidence="1">Uncharacterized protein</fullName>
    </submittedName>
</protein>
<dbReference type="InterPro" id="IPR024484">
    <property type="entry name" value="DUF2709"/>
</dbReference>
<accession>A0ABX8V2H2</accession>
<dbReference type="Proteomes" id="UP000826014">
    <property type="component" value="Chromosome"/>
</dbReference>
<evidence type="ECO:0000313" key="1">
    <source>
        <dbReference type="EMBL" id="QYF49440.1"/>
    </source>
</evidence>
<evidence type="ECO:0000313" key="2">
    <source>
        <dbReference type="Proteomes" id="UP000826014"/>
    </source>
</evidence>
<organism evidence="1 2">
    <name type="scientific">Candidatus Rhabdochlamydia oedothoracis</name>
    <dbReference type="NCBI Taxonomy" id="2720720"/>
    <lineage>
        <taxon>Bacteria</taxon>
        <taxon>Pseudomonadati</taxon>
        <taxon>Chlamydiota</taxon>
        <taxon>Chlamydiia</taxon>
        <taxon>Parachlamydiales</taxon>
        <taxon>Candidatus Rhabdochlamydiaceae</taxon>
        <taxon>Candidatus Rhabdochlamydia</taxon>
    </lineage>
</organism>
<gene>
    <name evidence="1" type="ORF">RHABOEDO_001782</name>
</gene>
<proteinExistence type="predicted"/>
<dbReference type="EMBL" id="CP075587">
    <property type="protein sequence ID" value="QYF49440.1"/>
    <property type="molecule type" value="Genomic_DNA"/>
</dbReference>
<sequence length="244" mass="28744">MSVIAIPETIKSEMLRFLKKNKKADLITTYLFFLEKKFNLKPVLFIRDKMIYQSREDLIHRLEEAGKLWRETEIKIQYGQESVNEQSKKIYICPFTGKVFADNTHPNPQDAIYDWVSKCPENTERVGGLKAKRFLVSEDFDVIKNYIVKRKEPIKKIVFSSAVTGKLFNSKEAVIQDFVQNQLKNIPLEEVPSQNRYQIEEHFMSFIQTHLEEGKINAFVETLANYDEFSAFVDLWLEEEREET</sequence>
<reference evidence="1 2" key="1">
    <citation type="journal article" date="2022" name="bioRxiv">
        <title>Ecology and evolution of chlamydial symbionts of arthropods.</title>
        <authorList>
            <person name="Halter T."/>
            <person name="Koestlbacher S."/>
            <person name="Collingro A."/>
            <person name="Sixt B.S."/>
            <person name="Toenshoff E.R."/>
            <person name="Hendrickx F."/>
            <person name="Kostanjsek R."/>
            <person name="Horn M."/>
        </authorList>
    </citation>
    <scope>NUCLEOTIDE SEQUENCE [LARGE SCALE GENOMIC DNA]</scope>
    <source>
        <strain evidence="1">W744xW776</strain>
    </source>
</reference>
<name>A0ABX8V2H2_9BACT</name>